<name>A0ABT4RFA6_9ACTN</name>
<keyword evidence="4" id="KW-1003">Cell membrane</keyword>
<dbReference type="PANTHER" id="PTHR46494">
    <property type="entry name" value="CORA FAMILY METAL ION TRANSPORTER (EUROFUNG)"/>
    <property type="match status" value="1"/>
</dbReference>
<evidence type="ECO:0000256" key="1">
    <source>
        <dbReference type="ARBA" id="ARBA00004651"/>
    </source>
</evidence>
<dbReference type="RefSeq" id="WP_202957163.1">
    <property type="nucleotide sequence ID" value="NZ_JAPCID010000008.1"/>
</dbReference>
<comment type="subcellular location">
    <subcellularLocation>
        <location evidence="1">Cell membrane</location>
        <topology evidence="1">Multi-pass membrane protein</topology>
    </subcellularLocation>
</comment>
<evidence type="ECO:0000256" key="3">
    <source>
        <dbReference type="ARBA" id="ARBA00022448"/>
    </source>
</evidence>
<reference evidence="9" key="1">
    <citation type="submission" date="2022-10" db="EMBL/GenBank/DDBJ databases">
        <title>The WGS of Solirubrobacter sp. CPCC 204708.</title>
        <authorList>
            <person name="Jiang Z."/>
        </authorList>
    </citation>
    <scope>NUCLEOTIDE SEQUENCE</scope>
    <source>
        <strain evidence="9">CPCC 204708</strain>
    </source>
</reference>
<feature type="transmembrane region" description="Helical" evidence="8">
    <location>
        <begin position="282"/>
        <end position="303"/>
    </location>
</feature>
<dbReference type="InterPro" id="IPR045863">
    <property type="entry name" value="CorA_TM1_TM2"/>
</dbReference>
<dbReference type="Gene3D" id="3.30.460.20">
    <property type="entry name" value="CorA soluble domain-like"/>
    <property type="match status" value="1"/>
</dbReference>
<keyword evidence="10" id="KW-1185">Reference proteome</keyword>
<sequence length="309" mass="35499">MHVLTTVDEAQIARLRKADEFFWIDLVHPSDDDVGRLGSALGLHPVALEDTREFGQRPKVDPYESHLLLVFFTVSRDATPLEVHIYVSGGFIVTVRRDECTVLDELHERLARHSPHDEELLVYRILDGLTDAFYPVIAKLEYQIDELEGDVLARPRREQLTRGYRLKQTVRELHRLADNQHDQFRGAHQAILSLEGFAAGSKPYLRDIIDHLQQIAGEFQRQTEDLVSLTQTYFNANSDRLNNVATRLTVGGTLFLVWTFVTGFFGQNFGWLVENVESKHDFLVFGVGGLTIPTVILLTLFWVKRRDWF</sequence>
<dbReference type="PANTHER" id="PTHR46494:SF1">
    <property type="entry name" value="CORA FAMILY METAL ION TRANSPORTER (EUROFUNG)"/>
    <property type="match status" value="1"/>
</dbReference>
<comment type="caution">
    <text evidence="9">The sequence shown here is derived from an EMBL/GenBank/DDBJ whole genome shotgun (WGS) entry which is preliminary data.</text>
</comment>
<gene>
    <name evidence="9" type="ORF">OJ962_06665</name>
</gene>
<keyword evidence="3" id="KW-0813">Transport</keyword>
<protein>
    <submittedName>
        <fullName evidence="9">Magnesium transporter CorA family protein</fullName>
    </submittedName>
</protein>
<dbReference type="InterPro" id="IPR002523">
    <property type="entry name" value="MgTranspt_CorA/ZnTranspt_ZntB"/>
</dbReference>
<feature type="transmembrane region" description="Helical" evidence="8">
    <location>
        <begin position="248"/>
        <end position="270"/>
    </location>
</feature>
<keyword evidence="7 8" id="KW-0472">Membrane</keyword>
<evidence type="ECO:0000256" key="5">
    <source>
        <dbReference type="ARBA" id="ARBA00022692"/>
    </source>
</evidence>
<dbReference type="Gene3D" id="1.20.58.340">
    <property type="entry name" value="Magnesium transport protein CorA, transmembrane region"/>
    <property type="match status" value="2"/>
</dbReference>
<evidence type="ECO:0000313" key="10">
    <source>
        <dbReference type="Proteomes" id="UP001147700"/>
    </source>
</evidence>
<dbReference type="EMBL" id="JAPCID010000008">
    <property type="protein sequence ID" value="MDA0137173.1"/>
    <property type="molecule type" value="Genomic_DNA"/>
</dbReference>
<evidence type="ECO:0000313" key="9">
    <source>
        <dbReference type="EMBL" id="MDA0137173.1"/>
    </source>
</evidence>
<comment type="similarity">
    <text evidence="2">Belongs to the CorA metal ion transporter (MIT) (TC 1.A.35) family.</text>
</comment>
<keyword evidence="6 8" id="KW-1133">Transmembrane helix</keyword>
<dbReference type="SUPFAM" id="SSF143865">
    <property type="entry name" value="CorA soluble domain-like"/>
    <property type="match status" value="1"/>
</dbReference>
<dbReference type="Proteomes" id="UP001147700">
    <property type="component" value="Unassembled WGS sequence"/>
</dbReference>
<evidence type="ECO:0000256" key="6">
    <source>
        <dbReference type="ARBA" id="ARBA00022989"/>
    </source>
</evidence>
<dbReference type="Pfam" id="PF01544">
    <property type="entry name" value="CorA"/>
    <property type="match status" value="1"/>
</dbReference>
<evidence type="ECO:0000256" key="7">
    <source>
        <dbReference type="ARBA" id="ARBA00023136"/>
    </source>
</evidence>
<dbReference type="CDD" id="cd12822">
    <property type="entry name" value="TmCorA-like"/>
    <property type="match status" value="1"/>
</dbReference>
<evidence type="ECO:0000256" key="4">
    <source>
        <dbReference type="ARBA" id="ARBA00022475"/>
    </source>
</evidence>
<accession>A0ABT4RFA6</accession>
<evidence type="ECO:0000256" key="2">
    <source>
        <dbReference type="ARBA" id="ARBA00009765"/>
    </source>
</evidence>
<dbReference type="InterPro" id="IPR045861">
    <property type="entry name" value="CorA_cytoplasmic_dom"/>
</dbReference>
<dbReference type="SUPFAM" id="SSF144083">
    <property type="entry name" value="Magnesium transport protein CorA, transmembrane region"/>
    <property type="match status" value="1"/>
</dbReference>
<proteinExistence type="inferred from homology"/>
<keyword evidence="5 8" id="KW-0812">Transmembrane</keyword>
<evidence type="ECO:0000256" key="8">
    <source>
        <dbReference type="SAM" id="Phobius"/>
    </source>
</evidence>
<organism evidence="9 10">
    <name type="scientific">Solirubrobacter deserti</name>
    <dbReference type="NCBI Taxonomy" id="2282478"/>
    <lineage>
        <taxon>Bacteria</taxon>
        <taxon>Bacillati</taxon>
        <taxon>Actinomycetota</taxon>
        <taxon>Thermoleophilia</taxon>
        <taxon>Solirubrobacterales</taxon>
        <taxon>Solirubrobacteraceae</taxon>
        <taxon>Solirubrobacter</taxon>
    </lineage>
</organism>